<dbReference type="AlphaFoldDB" id="A0A382AIA5"/>
<gene>
    <name evidence="1" type="ORF">METZ01_LOCUS154159</name>
</gene>
<dbReference type="EMBL" id="UINC01025544">
    <property type="protein sequence ID" value="SVB01305.1"/>
    <property type="molecule type" value="Genomic_DNA"/>
</dbReference>
<dbReference type="Gene3D" id="2.130.10.10">
    <property type="entry name" value="YVTN repeat-like/Quinoprotein amine dehydrogenase"/>
    <property type="match status" value="1"/>
</dbReference>
<reference evidence="1" key="1">
    <citation type="submission" date="2018-05" db="EMBL/GenBank/DDBJ databases">
        <authorList>
            <person name="Lanie J.A."/>
            <person name="Ng W.-L."/>
            <person name="Kazmierczak K.M."/>
            <person name="Andrzejewski T.M."/>
            <person name="Davidsen T.M."/>
            <person name="Wayne K.J."/>
            <person name="Tettelin H."/>
            <person name="Glass J.I."/>
            <person name="Rusch D."/>
            <person name="Podicherti R."/>
            <person name="Tsui H.-C.T."/>
            <person name="Winkler M.E."/>
        </authorList>
    </citation>
    <scope>NUCLEOTIDE SEQUENCE</scope>
</reference>
<accession>A0A382AIA5</accession>
<dbReference type="SUPFAM" id="SSF63829">
    <property type="entry name" value="Calcium-dependent phosphotriesterase"/>
    <property type="match status" value="1"/>
</dbReference>
<evidence type="ECO:0008006" key="2">
    <source>
        <dbReference type="Google" id="ProtNLM"/>
    </source>
</evidence>
<sequence>VDPDNGQTLMRRPVPGGGGVHGIGYDHIEPGHLWITTLKQKTLTKVRTADWEVIHSIPVPYGRAHGVVRTERGVWVVHTADRVVVHLDVADGHELERIEVPDSEPQPHGLCDWGNGELAYCDATSGWVVRIYGIGI</sequence>
<evidence type="ECO:0000313" key="1">
    <source>
        <dbReference type="EMBL" id="SVB01305.1"/>
    </source>
</evidence>
<protein>
    <recommendedName>
        <fullName evidence="2">SMP-30/Gluconolactonase/LRE-like region domain-containing protein</fullName>
    </recommendedName>
</protein>
<organism evidence="1">
    <name type="scientific">marine metagenome</name>
    <dbReference type="NCBI Taxonomy" id="408172"/>
    <lineage>
        <taxon>unclassified sequences</taxon>
        <taxon>metagenomes</taxon>
        <taxon>ecological metagenomes</taxon>
    </lineage>
</organism>
<name>A0A382AIA5_9ZZZZ</name>
<feature type="non-terminal residue" evidence="1">
    <location>
        <position position="1"/>
    </location>
</feature>
<proteinExistence type="predicted"/>
<dbReference type="InterPro" id="IPR015943">
    <property type="entry name" value="WD40/YVTN_repeat-like_dom_sf"/>
</dbReference>